<reference evidence="2 3" key="1">
    <citation type="submission" date="2020-08" db="EMBL/GenBank/DDBJ databases">
        <title>Sequencing the genomes of 1000 actinobacteria strains.</title>
        <authorList>
            <person name="Klenk H.-P."/>
        </authorList>
    </citation>
    <scope>NUCLEOTIDE SEQUENCE [LARGE SCALE GENOMIC DNA]</scope>
    <source>
        <strain evidence="2 3">DSM 44786</strain>
    </source>
</reference>
<organism evidence="2 3">
    <name type="scientific">Kitasatospora gansuensis</name>
    <dbReference type="NCBI Taxonomy" id="258050"/>
    <lineage>
        <taxon>Bacteria</taxon>
        <taxon>Bacillati</taxon>
        <taxon>Actinomycetota</taxon>
        <taxon>Actinomycetes</taxon>
        <taxon>Kitasatosporales</taxon>
        <taxon>Streptomycetaceae</taxon>
        <taxon>Kitasatospora</taxon>
    </lineage>
</organism>
<dbReference type="AlphaFoldDB" id="A0A7W7WIC1"/>
<dbReference type="RefSeq" id="WP_184917084.1">
    <property type="nucleotide sequence ID" value="NZ_JACHJR010000001.1"/>
</dbReference>
<dbReference type="EMBL" id="JACHJR010000001">
    <property type="protein sequence ID" value="MBB4948106.1"/>
    <property type="molecule type" value="Genomic_DNA"/>
</dbReference>
<sequence length="327" mass="35100">MGHPKGVLITGGTGFIGSRVLGLIAAETTPDAPVKVLTNRRSLPLAELGTVQPFHGNLADAASLYGACEGVDTVVHLASQIGGDPDSLRRVNQLGTEALLAEAARAGVRRVLYLSTTAVYRDGVHRNLTEYQPDLVPGSETSRTRLAAERAVLAAGGVVIRPHLVYGTGDTWVVPAVVDLLDRLPHWIDGGRARMSAIAVEDLARPIAALARQCWEPVPGGQVYHASHPEPVVMRELVTRVCEALGRPLPEGELTLEEARRRLEGVGSVSWGRRLSLLAIEHRYESSRLWLRTGCDPGPGLAARFPGHVPWYRELMLRSGVSAEAAG</sequence>
<evidence type="ECO:0000259" key="1">
    <source>
        <dbReference type="Pfam" id="PF01370"/>
    </source>
</evidence>
<dbReference type="InterPro" id="IPR001509">
    <property type="entry name" value="Epimerase_deHydtase"/>
</dbReference>
<dbReference type="Gene3D" id="3.40.50.720">
    <property type="entry name" value="NAD(P)-binding Rossmann-like Domain"/>
    <property type="match status" value="1"/>
</dbReference>
<dbReference type="Pfam" id="PF01370">
    <property type="entry name" value="Epimerase"/>
    <property type="match status" value="1"/>
</dbReference>
<dbReference type="GO" id="GO:0005737">
    <property type="term" value="C:cytoplasm"/>
    <property type="evidence" value="ECO:0007669"/>
    <property type="project" value="TreeGrafter"/>
</dbReference>
<comment type="caution">
    <text evidence="2">The sequence shown here is derived from an EMBL/GenBank/DDBJ whole genome shotgun (WGS) entry which is preliminary data.</text>
</comment>
<evidence type="ECO:0000313" key="2">
    <source>
        <dbReference type="EMBL" id="MBB4948106.1"/>
    </source>
</evidence>
<dbReference type="InterPro" id="IPR036291">
    <property type="entry name" value="NAD(P)-bd_dom_sf"/>
</dbReference>
<protein>
    <submittedName>
        <fullName evidence="2">Nucleoside-diphosphate-sugar epimerase</fullName>
    </submittedName>
</protein>
<dbReference type="PANTHER" id="PTHR48079">
    <property type="entry name" value="PROTEIN YEEZ"/>
    <property type="match status" value="1"/>
</dbReference>
<dbReference type="GO" id="GO:0004029">
    <property type="term" value="F:aldehyde dehydrogenase (NAD+) activity"/>
    <property type="evidence" value="ECO:0007669"/>
    <property type="project" value="TreeGrafter"/>
</dbReference>
<dbReference type="InterPro" id="IPR051783">
    <property type="entry name" value="NAD(P)-dependent_oxidoreduct"/>
</dbReference>
<accession>A0A7W7WIC1</accession>
<keyword evidence="3" id="KW-1185">Reference proteome</keyword>
<dbReference type="SUPFAM" id="SSF51735">
    <property type="entry name" value="NAD(P)-binding Rossmann-fold domains"/>
    <property type="match status" value="1"/>
</dbReference>
<dbReference type="Proteomes" id="UP000573327">
    <property type="component" value="Unassembled WGS sequence"/>
</dbReference>
<dbReference type="PANTHER" id="PTHR48079:SF6">
    <property type="entry name" value="NAD(P)-BINDING DOMAIN-CONTAINING PROTEIN-RELATED"/>
    <property type="match status" value="1"/>
</dbReference>
<proteinExistence type="predicted"/>
<feature type="domain" description="NAD-dependent epimerase/dehydratase" evidence="1">
    <location>
        <begin position="7"/>
        <end position="214"/>
    </location>
</feature>
<evidence type="ECO:0000313" key="3">
    <source>
        <dbReference type="Proteomes" id="UP000573327"/>
    </source>
</evidence>
<name>A0A7W7WIC1_9ACTN</name>
<gene>
    <name evidence="2" type="ORF">F4556_003641</name>
</gene>